<dbReference type="RefSeq" id="WP_022394262.1">
    <property type="nucleotide sequence ID" value="NZ_QRZF01000001.1"/>
</dbReference>
<dbReference type="CDD" id="cd07398">
    <property type="entry name" value="MPP_YbbF-LpxH"/>
    <property type="match status" value="1"/>
</dbReference>
<dbReference type="GO" id="GO:0009245">
    <property type="term" value="P:lipid A biosynthetic process"/>
    <property type="evidence" value="ECO:0007669"/>
    <property type="project" value="TreeGrafter"/>
</dbReference>
<dbReference type="InterPro" id="IPR029052">
    <property type="entry name" value="Metallo-depent_PP-like"/>
</dbReference>
<dbReference type="SUPFAM" id="SSF56300">
    <property type="entry name" value="Metallo-dependent phosphatases"/>
    <property type="match status" value="1"/>
</dbReference>
<organism evidence="2 3">
    <name type="scientific">Bacteroides intestinalis</name>
    <dbReference type="NCBI Taxonomy" id="329854"/>
    <lineage>
        <taxon>Bacteria</taxon>
        <taxon>Pseudomonadati</taxon>
        <taxon>Bacteroidota</taxon>
        <taxon>Bacteroidia</taxon>
        <taxon>Bacteroidales</taxon>
        <taxon>Bacteroidaceae</taxon>
        <taxon>Bacteroides</taxon>
    </lineage>
</organism>
<dbReference type="Gene3D" id="3.60.21.10">
    <property type="match status" value="1"/>
</dbReference>
<dbReference type="GO" id="GO:0016020">
    <property type="term" value="C:membrane"/>
    <property type="evidence" value="ECO:0007669"/>
    <property type="project" value="GOC"/>
</dbReference>
<accession>A0A412YLJ0</accession>
<keyword evidence="1" id="KW-0378">Hydrolase</keyword>
<sequence length="254" mass="29878">MKNVYFLSDAHLGSRAIEHGRTQERRLVNFLDSIKYKASAVYLLGDMFDFWYEFKTVVPKGYTRFLGKLSELTDIGVEVHFFTGNHDIWCGDYLVKECGVIMHREPLTTEIYGKEFYLAHGDGLGDPDKKFKFLRSMFHNEFLQVLFSAIHPRWSMELGLNWAKQSRLKRVDGKEPEYMGEDKEFLILYTKEYLKSHPNINYFIYGHRHIELDLMLSATARITILGDWINYFSYAVFDGENLFLENFIEGETKL</sequence>
<dbReference type="Proteomes" id="UP000283850">
    <property type="component" value="Unassembled WGS sequence"/>
</dbReference>
<comment type="caution">
    <text evidence="2">The sequence shown here is derived from an EMBL/GenBank/DDBJ whole genome shotgun (WGS) entry which is preliminary data.</text>
</comment>
<dbReference type="PANTHER" id="PTHR34990:SF1">
    <property type="entry name" value="UDP-2,3-DIACYLGLUCOSAMINE HYDROLASE"/>
    <property type="match status" value="1"/>
</dbReference>
<evidence type="ECO:0000256" key="1">
    <source>
        <dbReference type="ARBA" id="ARBA00022801"/>
    </source>
</evidence>
<protein>
    <submittedName>
        <fullName evidence="2">UDP-2,3-diacylglucosamine diphosphatase</fullName>
    </submittedName>
</protein>
<dbReference type="InterPro" id="IPR043461">
    <property type="entry name" value="LpxH-like"/>
</dbReference>
<name>A0A412YLJ0_9BACE</name>
<proteinExistence type="predicted"/>
<dbReference type="EMBL" id="QRZF01000001">
    <property type="protein sequence ID" value="RGV58271.1"/>
    <property type="molecule type" value="Genomic_DNA"/>
</dbReference>
<evidence type="ECO:0000313" key="2">
    <source>
        <dbReference type="EMBL" id="RGV58271.1"/>
    </source>
</evidence>
<dbReference type="AlphaFoldDB" id="A0A412YLJ0"/>
<dbReference type="GO" id="GO:0008758">
    <property type="term" value="F:UDP-2,3-diacylglucosamine hydrolase activity"/>
    <property type="evidence" value="ECO:0007669"/>
    <property type="project" value="TreeGrafter"/>
</dbReference>
<evidence type="ECO:0000313" key="3">
    <source>
        <dbReference type="Proteomes" id="UP000283850"/>
    </source>
</evidence>
<gene>
    <name evidence="2" type="ORF">DWW10_01155</name>
</gene>
<dbReference type="PANTHER" id="PTHR34990">
    <property type="entry name" value="UDP-2,3-DIACYLGLUCOSAMINE HYDROLASE-RELATED"/>
    <property type="match status" value="1"/>
</dbReference>
<reference evidence="2 3" key="1">
    <citation type="submission" date="2018-08" db="EMBL/GenBank/DDBJ databases">
        <title>A genome reference for cultivated species of the human gut microbiota.</title>
        <authorList>
            <person name="Zou Y."/>
            <person name="Xue W."/>
            <person name="Luo G."/>
        </authorList>
    </citation>
    <scope>NUCLEOTIDE SEQUENCE [LARGE SCALE GENOMIC DNA]</scope>
    <source>
        <strain evidence="2 3">AF14-32</strain>
    </source>
</reference>